<dbReference type="AlphaFoldDB" id="A0A0E4A0D7"/>
<sequence length="253" mass="29399">MDQDIVYKMTKPDPPLADFVDSFWLFFNHSPSDKQFVVLPDGRIDLLFYRSKTEPLRIVLLGLETQYAPRIVAANTELFAVSFKLLATDYIFPNTVANLLNQAKSLPPGFWQVSPDDLYDFDVFCQLITEKIQSFLPKVIERRKQRLFDLVYSSNGSLTVKKLSEKVGWSSRQINRYFNQQYGLSLKAYCSILRFKAALKPISEGNLFPEHAFTDQNHFIKTIKRYAGVTPKILRKNKDDRFYYLTALRNQPT</sequence>
<dbReference type="InterPro" id="IPR050204">
    <property type="entry name" value="AraC_XylS_family_regulators"/>
</dbReference>
<keyword evidence="1" id="KW-0805">Transcription regulation</keyword>
<evidence type="ECO:0000256" key="2">
    <source>
        <dbReference type="ARBA" id="ARBA00023125"/>
    </source>
</evidence>
<evidence type="ECO:0000313" key="5">
    <source>
        <dbReference type="EMBL" id="AKD58404.1"/>
    </source>
</evidence>
<proteinExistence type="predicted"/>
<dbReference type="SMART" id="SM00342">
    <property type="entry name" value="HTH_ARAC"/>
    <property type="match status" value="1"/>
</dbReference>
<dbReference type="Proteomes" id="UP000033054">
    <property type="component" value="Chromosome"/>
</dbReference>
<dbReference type="GO" id="GO:0043565">
    <property type="term" value="F:sequence-specific DNA binding"/>
    <property type="evidence" value="ECO:0007669"/>
    <property type="project" value="InterPro"/>
</dbReference>
<evidence type="ECO:0000256" key="3">
    <source>
        <dbReference type="ARBA" id="ARBA00023163"/>
    </source>
</evidence>
<accession>A0A0E4A0D7</accession>
<evidence type="ECO:0000256" key="1">
    <source>
        <dbReference type="ARBA" id="ARBA00023015"/>
    </source>
</evidence>
<dbReference type="Pfam" id="PF12833">
    <property type="entry name" value="HTH_18"/>
    <property type="match status" value="1"/>
</dbReference>
<name>A0A0E4A0D7_9BACT</name>
<dbReference type="PROSITE" id="PS01124">
    <property type="entry name" value="HTH_ARAC_FAMILY_2"/>
    <property type="match status" value="1"/>
</dbReference>
<reference evidence="5 6" key="1">
    <citation type="journal article" date="2014" name="Curr. Microbiol.">
        <title>Spirosoma radiotolerans sp. nov., a gamma-radiation-resistant bacterium isolated from gamma ray-irradiated soil.</title>
        <authorList>
            <person name="Lee J.J."/>
            <person name="Srinivasan S."/>
            <person name="Lim S."/>
            <person name="Joe M."/>
            <person name="Im S."/>
            <person name="Bae S.I."/>
            <person name="Park K.R."/>
            <person name="Han J.H."/>
            <person name="Park S.H."/>
            <person name="Joo B.M."/>
            <person name="Park S.J."/>
            <person name="Kim M.K."/>
        </authorList>
    </citation>
    <scope>NUCLEOTIDE SEQUENCE [LARGE SCALE GENOMIC DNA]</scope>
    <source>
        <strain evidence="5 6">DG5A</strain>
    </source>
</reference>
<dbReference type="EMBL" id="CP010429">
    <property type="protein sequence ID" value="AKD58404.1"/>
    <property type="molecule type" value="Genomic_DNA"/>
</dbReference>
<dbReference type="STRING" id="1379870.SD10_08050"/>
<dbReference type="InterPro" id="IPR018060">
    <property type="entry name" value="HTH_AraC"/>
</dbReference>
<evidence type="ECO:0000259" key="4">
    <source>
        <dbReference type="PROSITE" id="PS01124"/>
    </source>
</evidence>
<protein>
    <submittedName>
        <fullName evidence="5">Transcriptional regulator</fullName>
    </submittedName>
</protein>
<dbReference type="PANTHER" id="PTHR46796">
    <property type="entry name" value="HTH-TYPE TRANSCRIPTIONAL ACTIVATOR RHAS-RELATED"/>
    <property type="match status" value="1"/>
</dbReference>
<keyword evidence="2" id="KW-0238">DNA-binding</keyword>
<organism evidence="5 6">
    <name type="scientific">Spirosoma radiotolerans</name>
    <dbReference type="NCBI Taxonomy" id="1379870"/>
    <lineage>
        <taxon>Bacteria</taxon>
        <taxon>Pseudomonadati</taxon>
        <taxon>Bacteroidota</taxon>
        <taxon>Cytophagia</taxon>
        <taxon>Cytophagales</taxon>
        <taxon>Cytophagaceae</taxon>
        <taxon>Spirosoma</taxon>
    </lineage>
</organism>
<dbReference type="KEGG" id="srd:SD10_08050"/>
<dbReference type="PATRIC" id="fig|1379870.5.peg.1750"/>
<feature type="domain" description="HTH araC/xylS-type" evidence="4">
    <location>
        <begin position="130"/>
        <end position="237"/>
    </location>
</feature>
<dbReference type="OrthoDB" id="635259at2"/>
<dbReference type="Gene3D" id="1.10.10.60">
    <property type="entry name" value="Homeodomain-like"/>
    <property type="match status" value="1"/>
</dbReference>
<dbReference type="Pfam" id="PF20240">
    <property type="entry name" value="DUF6597"/>
    <property type="match status" value="1"/>
</dbReference>
<evidence type="ECO:0000313" key="6">
    <source>
        <dbReference type="Proteomes" id="UP000033054"/>
    </source>
</evidence>
<dbReference type="GO" id="GO:0003700">
    <property type="term" value="F:DNA-binding transcription factor activity"/>
    <property type="evidence" value="ECO:0007669"/>
    <property type="project" value="InterPro"/>
</dbReference>
<keyword evidence="3" id="KW-0804">Transcription</keyword>
<keyword evidence="6" id="KW-1185">Reference proteome</keyword>
<dbReference type="HOGENOM" id="CLU_066193_1_0_10"/>
<dbReference type="InterPro" id="IPR046532">
    <property type="entry name" value="DUF6597"/>
</dbReference>
<gene>
    <name evidence="5" type="ORF">SD10_08050</name>
</gene>